<reference evidence="1 2" key="1">
    <citation type="submission" date="2024-10" db="EMBL/GenBank/DDBJ databases">
        <title>The Natural Products Discovery Center: Release of the First 8490 Sequenced Strains for Exploring Actinobacteria Biosynthetic Diversity.</title>
        <authorList>
            <person name="Kalkreuter E."/>
            <person name="Kautsar S.A."/>
            <person name="Yang D."/>
            <person name="Bader C.D."/>
            <person name="Teijaro C.N."/>
            <person name="Fluegel L."/>
            <person name="Davis C.M."/>
            <person name="Simpson J.R."/>
            <person name="Lauterbach L."/>
            <person name="Steele A.D."/>
            <person name="Gui C."/>
            <person name="Meng S."/>
            <person name="Li G."/>
            <person name="Viehrig K."/>
            <person name="Ye F."/>
            <person name="Su P."/>
            <person name="Kiefer A.F."/>
            <person name="Nichols A."/>
            <person name="Cepeda A.J."/>
            <person name="Yan W."/>
            <person name="Fan B."/>
            <person name="Jiang Y."/>
            <person name="Adhikari A."/>
            <person name="Zheng C.-J."/>
            <person name="Schuster L."/>
            <person name="Cowan T.M."/>
            <person name="Smanski M.J."/>
            <person name="Chevrette M.G."/>
            <person name="De Carvalho L.P.S."/>
            <person name="Shen B."/>
        </authorList>
    </citation>
    <scope>NUCLEOTIDE SEQUENCE [LARGE SCALE GENOMIC DNA]</scope>
    <source>
        <strain evidence="1 2">NPDC004045</strain>
    </source>
</reference>
<keyword evidence="2" id="KW-1185">Reference proteome</keyword>
<name>A0ABW6PRB8_9NOCA</name>
<comment type="caution">
    <text evidence="1">The sequence shown here is derived from an EMBL/GenBank/DDBJ whole genome shotgun (WGS) entry which is preliminary data.</text>
</comment>
<dbReference type="SUPFAM" id="SSF160424">
    <property type="entry name" value="BH3703-like"/>
    <property type="match status" value="1"/>
</dbReference>
<gene>
    <name evidence="1" type="ORF">ACFYTF_18220</name>
</gene>
<dbReference type="Proteomes" id="UP001601444">
    <property type="component" value="Unassembled WGS sequence"/>
</dbReference>
<evidence type="ECO:0000313" key="2">
    <source>
        <dbReference type="Proteomes" id="UP001601444"/>
    </source>
</evidence>
<protein>
    <submittedName>
        <fullName evidence="1">Uncharacterized protein</fullName>
    </submittedName>
</protein>
<dbReference type="EMBL" id="JBIAMX010000010">
    <property type="protein sequence ID" value="MFF0544768.1"/>
    <property type="molecule type" value="Genomic_DNA"/>
</dbReference>
<organism evidence="1 2">
    <name type="scientific">Nocardia thailandica</name>
    <dbReference type="NCBI Taxonomy" id="257275"/>
    <lineage>
        <taxon>Bacteria</taxon>
        <taxon>Bacillati</taxon>
        <taxon>Actinomycetota</taxon>
        <taxon>Actinomycetes</taxon>
        <taxon>Mycobacteriales</taxon>
        <taxon>Nocardiaceae</taxon>
        <taxon>Nocardia</taxon>
    </lineage>
</organism>
<evidence type="ECO:0000313" key="1">
    <source>
        <dbReference type="EMBL" id="MFF0544768.1"/>
    </source>
</evidence>
<dbReference type="RefSeq" id="WP_387701267.1">
    <property type="nucleotide sequence ID" value="NZ_JBIAMX010000010.1"/>
</dbReference>
<accession>A0ABW6PRB8</accession>
<dbReference type="InterPro" id="IPR036170">
    <property type="entry name" value="YezG-like_sf"/>
</dbReference>
<proteinExistence type="predicted"/>
<sequence length="299" mass="34342">MSIPHPLERATHLPRSEEDRFHLSAQLINWVAGRILDAAEPGWARIEVKVLGSGLDYDVKYAILNADGSTGVGEFPAVAMRAIDDLRHLRYEEELGTWFSLRMHLEPPDYLDAKYNVDVDPLWDPPIDASAYQEDLRYFPRTEANIPRWLQQKLHPNRLLPRILPQPDQLAWYKDLVVSQVYVSLPVGWTYAQLHFRELGNQRELNGLVQDISGKLTPWTPPVAVADRFSELRSASRTPSESWFSARFELKFGDSSARIITRGNSEPAWSTPPSENDFTEEIEQFRLNGVPIPDWLTRR</sequence>